<keyword evidence="2" id="KW-1185">Reference proteome</keyword>
<dbReference type="EMBL" id="JAKOGI010000029">
    <property type="protein sequence ID" value="KAJ8448577.1"/>
    <property type="molecule type" value="Genomic_DNA"/>
</dbReference>
<dbReference type="AlphaFoldDB" id="A0A9Q1KTX2"/>
<dbReference type="OrthoDB" id="10262287at2759"/>
<dbReference type="InterPro" id="IPR036045">
    <property type="entry name" value="Sec1-like_sf"/>
</dbReference>
<organism evidence="1 2">
    <name type="scientific">Carnegiea gigantea</name>
    <dbReference type="NCBI Taxonomy" id="171969"/>
    <lineage>
        <taxon>Eukaryota</taxon>
        <taxon>Viridiplantae</taxon>
        <taxon>Streptophyta</taxon>
        <taxon>Embryophyta</taxon>
        <taxon>Tracheophyta</taxon>
        <taxon>Spermatophyta</taxon>
        <taxon>Magnoliopsida</taxon>
        <taxon>eudicotyledons</taxon>
        <taxon>Gunneridae</taxon>
        <taxon>Pentapetalae</taxon>
        <taxon>Caryophyllales</taxon>
        <taxon>Cactineae</taxon>
        <taxon>Cactaceae</taxon>
        <taxon>Cactoideae</taxon>
        <taxon>Echinocereeae</taxon>
        <taxon>Carnegiea</taxon>
    </lineage>
</organism>
<dbReference type="Gene3D" id="3.40.50.1910">
    <property type="match status" value="1"/>
</dbReference>
<gene>
    <name evidence="1" type="ORF">Cgig2_012221</name>
</gene>
<comment type="caution">
    <text evidence="1">The sequence shown here is derived from an EMBL/GenBank/DDBJ whole genome shotgun (WGS) entry which is preliminary data.</text>
</comment>
<protein>
    <submittedName>
        <fullName evidence="1">Uncharacterized protein</fullName>
    </submittedName>
</protein>
<dbReference type="Proteomes" id="UP001153076">
    <property type="component" value="Unassembled WGS sequence"/>
</dbReference>
<evidence type="ECO:0000313" key="2">
    <source>
        <dbReference type="Proteomes" id="UP001153076"/>
    </source>
</evidence>
<name>A0A9Q1KTX2_9CARY</name>
<accession>A0A9Q1KTX2</accession>
<evidence type="ECO:0000313" key="1">
    <source>
        <dbReference type="EMBL" id="KAJ8448577.1"/>
    </source>
</evidence>
<reference evidence="1" key="1">
    <citation type="submission" date="2022-04" db="EMBL/GenBank/DDBJ databases">
        <title>Carnegiea gigantea Genome sequencing and assembly v2.</title>
        <authorList>
            <person name="Copetti D."/>
            <person name="Sanderson M.J."/>
            <person name="Burquez A."/>
            <person name="Wojciechowski M.F."/>
        </authorList>
    </citation>
    <scope>NUCLEOTIDE SEQUENCE</scope>
    <source>
        <strain evidence="1">SGP5-SGP5p</strain>
        <tissue evidence="1">Aerial part</tissue>
    </source>
</reference>
<sequence length="209" mass="22920">MPRVGVCEGLELFTSELAPRLMGVKLVTFGYPKLHQRPAWGGGLLTSVLFSPSFAIMDVTLLAMGNRLLFLTSLVLILQMFTVRPIEEILKLLPGPHSESKRGGLSRGSSFELLSGVSNNVDKAAVGRRSIVLVVFIGRVTFAEISALRFLSSQLNSGLGLVPRLYSMASMFRTFCLGVLMAQWACDVVYSFDKLWRNWGAPTPEGAHQ</sequence>
<proteinExistence type="predicted"/>
<dbReference type="SUPFAM" id="SSF56815">
    <property type="entry name" value="Sec1/munc18-like (SM) proteins"/>
    <property type="match status" value="1"/>
</dbReference>
<dbReference type="InterPro" id="IPR027482">
    <property type="entry name" value="Sec1-like_dom2"/>
</dbReference>